<evidence type="ECO:0000313" key="2">
    <source>
        <dbReference type="Proteomes" id="UP000295733"/>
    </source>
</evidence>
<dbReference type="EMBL" id="SLXL01000001">
    <property type="protein sequence ID" value="TCP27296.1"/>
    <property type="molecule type" value="Genomic_DNA"/>
</dbReference>
<sequence>MHHNTQTEPLEEMAASALRLGRNVVAMVRDLRPGADSHDAAFLQRCLAPLGDSRVFSRRYDGGFDTALTRLRALRDGEEIYRRRDFRGFLDPEGDDVGIVCETPVYTDRGDQLAALVEHLEAVIATRQSLFDRQAAERFLLGRT</sequence>
<organism evidence="1 2">
    <name type="scientific">Rhodovulum adriaticum</name>
    <name type="common">Rhodopseudomonas adriatica</name>
    <dbReference type="NCBI Taxonomy" id="35804"/>
    <lineage>
        <taxon>Bacteria</taxon>
        <taxon>Pseudomonadati</taxon>
        <taxon>Pseudomonadota</taxon>
        <taxon>Alphaproteobacteria</taxon>
        <taxon>Rhodobacterales</taxon>
        <taxon>Paracoccaceae</taxon>
        <taxon>Rhodovulum</taxon>
    </lineage>
</organism>
<dbReference type="AlphaFoldDB" id="A0A4V2SMH3"/>
<dbReference type="RefSeq" id="WP_132598551.1">
    <property type="nucleotide sequence ID" value="NZ_NRRP01000001.1"/>
</dbReference>
<accession>A0A4V2SMH3</accession>
<protein>
    <submittedName>
        <fullName evidence="1">Uncharacterized protein</fullName>
    </submittedName>
</protein>
<comment type="caution">
    <text evidence="1">The sequence shown here is derived from an EMBL/GenBank/DDBJ whole genome shotgun (WGS) entry which is preliminary data.</text>
</comment>
<proteinExistence type="predicted"/>
<keyword evidence="2" id="KW-1185">Reference proteome</keyword>
<dbReference type="Proteomes" id="UP000295733">
    <property type="component" value="Unassembled WGS sequence"/>
</dbReference>
<name>A0A4V2SMH3_RHOAD</name>
<gene>
    <name evidence="1" type="ORF">EV656_101199</name>
</gene>
<reference evidence="1 2" key="1">
    <citation type="submission" date="2019-03" db="EMBL/GenBank/DDBJ databases">
        <title>Genomic Encyclopedia of Type Strains, Phase IV (KMG-IV): sequencing the most valuable type-strain genomes for metagenomic binning, comparative biology and taxonomic classification.</title>
        <authorList>
            <person name="Goeker M."/>
        </authorList>
    </citation>
    <scope>NUCLEOTIDE SEQUENCE [LARGE SCALE GENOMIC DNA]</scope>
    <source>
        <strain evidence="1 2">DSM 2781</strain>
    </source>
</reference>
<evidence type="ECO:0000313" key="1">
    <source>
        <dbReference type="EMBL" id="TCP27296.1"/>
    </source>
</evidence>
<dbReference type="OrthoDB" id="7872922at2"/>